<feature type="transmembrane region" description="Helical" evidence="1">
    <location>
        <begin position="367"/>
        <end position="384"/>
    </location>
</feature>
<comment type="caution">
    <text evidence="3">The sequence shown here is derived from an EMBL/GenBank/DDBJ whole genome shotgun (WGS) entry which is preliminary data.</text>
</comment>
<dbReference type="EMBL" id="BRVS01000001">
    <property type="protein sequence ID" value="GLB65833.1"/>
    <property type="molecule type" value="Genomic_DNA"/>
</dbReference>
<evidence type="ECO:0000313" key="3">
    <source>
        <dbReference type="EMBL" id="GLB65833.1"/>
    </source>
</evidence>
<evidence type="ECO:0000256" key="1">
    <source>
        <dbReference type="SAM" id="Phobius"/>
    </source>
</evidence>
<dbReference type="InterPro" id="IPR012429">
    <property type="entry name" value="HGSNAT_cat"/>
</dbReference>
<keyword evidence="4" id="KW-1185">Reference proteome</keyword>
<dbReference type="Proteomes" id="UP001209654">
    <property type="component" value="Unassembled WGS sequence"/>
</dbReference>
<dbReference type="Pfam" id="PF07786">
    <property type="entry name" value="HGSNAT_cat"/>
    <property type="match status" value="1"/>
</dbReference>
<name>A0ABQ5MPC3_9MICC</name>
<dbReference type="PANTHER" id="PTHR30590">
    <property type="entry name" value="INNER MEMBRANE PROTEIN"/>
    <property type="match status" value="1"/>
</dbReference>
<reference evidence="3 4" key="1">
    <citation type="journal article" date="2023" name="Int. J. Syst. Evol. Microbiol.">
        <title>Arthrobacter mangrovi sp. nov., an actinobacterium isolated from the rhizosphere of a mangrove.</title>
        <authorList>
            <person name="Hamada M."/>
            <person name="Saitou S."/>
            <person name="Enomoto N."/>
            <person name="Nanri K."/>
            <person name="Hidaka K."/>
            <person name="Miura T."/>
            <person name="Tamura T."/>
        </authorList>
    </citation>
    <scope>NUCLEOTIDE SEQUENCE [LARGE SCALE GENOMIC DNA]</scope>
    <source>
        <strain evidence="3 4">NBRC 112813</strain>
    </source>
</reference>
<keyword evidence="1" id="KW-0472">Membrane</keyword>
<gene>
    <name evidence="3" type="ORF">AHIS1636_02720</name>
</gene>
<organism evidence="3 4">
    <name type="scientific">Arthrobacter mangrovi</name>
    <dbReference type="NCBI Taxonomy" id="2966350"/>
    <lineage>
        <taxon>Bacteria</taxon>
        <taxon>Bacillati</taxon>
        <taxon>Actinomycetota</taxon>
        <taxon>Actinomycetes</taxon>
        <taxon>Micrococcales</taxon>
        <taxon>Micrococcaceae</taxon>
        <taxon>Arthrobacter</taxon>
    </lineage>
</organism>
<dbReference type="InterPro" id="IPR052529">
    <property type="entry name" value="Bact_Transport_Assoc"/>
</dbReference>
<feature type="transmembrane region" description="Helical" evidence="1">
    <location>
        <begin position="113"/>
        <end position="131"/>
    </location>
</feature>
<proteinExistence type="predicted"/>
<feature type="transmembrane region" description="Helical" evidence="1">
    <location>
        <begin position="196"/>
        <end position="214"/>
    </location>
</feature>
<keyword evidence="1" id="KW-1133">Transmembrane helix</keyword>
<feature type="transmembrane region" description="Helical" evidence="1">
    <location>
        <begin position="298"/>
        <end position="318"/>
    </location>
</feature>
<protein>
    <recommendedName>
        <fullName evidence="2">Heparan-alpha-glucosaminide N-acetyltransferase catalytic domain-containing protein</fullName>
    </recommendedName>
</protein>
<evidence type="ECO:0000259" key="2">
    <source>
        <dbReference type="Pfam" id="PF07786"/>
    </source>
</evidence>
<feature type="transmembrane region" description="Helical" evidence="1">
    <location>
        <begin position="47"/>
        <end position="72"/>
    </location>
</feature>
<dbReference type="RefSeq" id="WP_264794002.1">
    <property type="nucleotide sequence ID" value="NZ_BRVS01000001.1"/>
</dbReference>
<sequence length="413" mass="42959">MSLSAPLPTAVSAKPRLAGVDAARGVALVGMIAVHVFSFYLPETDSVSWLVPVFSGRAAALFAVMAGVGLALTSGGRHRRSGEQAAADRRGIAVRAGVIAAVGLTLGQVEVDIAVILVFYALLFILALPLIRVEPRKLAVLTAAWIVLAPPIAYLARQALYAAPFLVVLPGDPNWTSAQDPVALLSTLFFTGTYPAFQWLGYLLLGMLLGRLGLGSPRIRLWLVLAGAAAVAAAQLASAFLLQVLGGAKALLATGEIDPWYFQAWDHRLLIDLSEVDEGTSGWWLALDTPHSGTSLDLLNTMGSAALVLGLCLLLGGTGDGPRGGGSRPLPVLAGPGSMTLSLYTAHVLVMGAVYASGAEVGEAALFWSQMVVFTGAGIAYKLASRRGPLEHLTAGAVRTVRRGADRSARPAA</sequence>
<feature type="transmembrane region" description="Helical" evidence="1">
    <location>
        <begin position="138"/>
        <end position="156"/>
    </location>
</feature>
<accession>A0ABQ5MPC3</accession>
<feature type="transmembrane region" description="Helical" evidence="1">
    <location>
        <begin position="92"/>
        <end position="107"/>
    </location>
</feature>
<dbReference type="PANTHER" id="PTHR30590:SF2">
    <property type="entry name" value="INNER MEMBRANE PROTEIN"/>
    <property type="match status" value="1"/>
</dbReference>
<keyword evidence="1" id="KW-0812">Transmembrane</keyword>
<feature type="transmembrane region" description="Helical" evidence="1">
    <location>
        <begin position="221"/>
        <end position="242"/>
    </location>
</feature>
<feature type="transmembrane region" description="Helical" evidence="1">
    <location>
        <begin position="22"/>
        <end position="41"/>
    </location>
</feature>
<feature type="domain" description="Heparan-alpha-glucosaminide N-acetyltransferase catalytic" evidence="2">
    <location>
        <begin position="16"/>
        <end position="215"/>
    </location>
</feature>
<feature type="transmembrane region" description="Helical" evidence="1">
    <location>
        <begin position="330"/>
        <end position="355"/>
    </location>
</feature>
<evidence type="ECO:0000313" key="4">
    <source>
        <dbReference type="Proteomes" id="UP001209654"/>
    </source>
</evidence>